<keyword evidence="5" id="KW-1185">Reference proteome</keyword>
<reference evidence="4" key="3">
    <citation type="submission" date="2015-06" db="UniProtKB">
        <authorList>
            <consortium name="EnsemblMetazoa"/>
        </authorList>
    </citation>
    <scope>IDENTIFICATION</scope>
</reference>
<dbReference type="EnsemblMetazoa" id="CapteT113772">
    <property type="protein sequence ID" value="CapteP113772"/>
    <property type="gene ID" value="CapteG113772"/>
</dbReference>
<gene>
    <name evidence="3" type="ORF">CAPTEDRAFT_113772</name>
</gene>
<reference evidence="5" key="1">
    <citation type="submission" date="2012-12" db="EMBL/GenBank/DDBJ databases">
        <authorList>
            <person name="Hellsten U."/>
            <person name="Grimwood J."/>
            <person name="Chapman J.A."/>
            <person name="Shapiro H."/>
            <person name="Aerts A."/>
            <person name="Otillar R.P."/>
            <person name="Terry A.Y."/>
            <person name="Boore J.L."/>
            <person name="Simakov O."/>
            <person name="Marletaz F."/>
            <person name="Cho S.-J."/>
            <person name="Edsinger-Gonzales E."/>
            <person name="Havlak P."/>
            <person name="Kuo D.-H."/>
            <person name="Larsson T."/>
            <person name="Lv J."/>
            <person name="Arendt D."/>
            <person name="Savage R."/>
            <person name="Osoegawa K."/>
            <person name="de Jong P."/>
            <person name="Lindberg D.R."/>
            <person name="Seaver E.C."/>
            <person name="Weisblat D.A."/>
            <person name="Putnam N.H."/>
            <person name="Grigoriev I.V."/>
            <person name="Rokhsar D.S."/>
        </authorList>
    </citation>
    <scope>NUCLEOTIDE SEQUENCE</scope>
    <source>
        <strain evidence="5">I ESC-2004</strain>
    </source>
</reference>
<feature type="coiled-coil region" evidence="1">
    <location>
        <begin position="117"/>
        <end position="180"/>
    </location>
</feature>
<protein>
    <submittedName>
        <fullName evidence="3 4">Uncharacterized protein</fullName>
    </submittedName>
</protein>
<sequence>QEEIVRVRQEAGEGSKKYEEEASSYKEQIRQHSVTICALEERLNKSVKKSKDYQSEITQLKKTVNAAPPKPKVIIQRPAVDVVSMEQTIIASQREVAEYKSKIHEQSEVIIGLRRDLAGATARLTDMTGELSEAQKEEIERNSITLRTQDMELSELRQQMVKLSQIIDQQAEEIKELNDELR</sequence>
<name>R7T334_CAPTE</name>
<dbReference type="HOGENOM" id="CLU_1485582_0_0_1"/>
<proteinExistence type="predicted"/>
<evidence type="ECO:0000256" key="1">
    <source>
        <dbReference type="SAM" id="Coils"/>
    </source>
</evidence>
<evidence type="ECO:0000313" key="3">
    <source>
        <dbReference type="EMBL" id="ELT87042.1"/>
    </source>
</evidence>
<feature type="region of interest" description="Disordered" evidence="2">
    <location>
        <begin position="1"/>
        <end position="25"/>
    </location>
</feature>
<dbReference type="Proteomes" id="UP000014760">
    <property type="component" value="Unassembled WGS sequence"/>
</dbReference>
<keyword evidence="1" id="KW-0175">Coiled coil</keyword>
<evidence type="ECO:0000313" key="4">
    <source>
        <dbReference type="EnsemblMetazoa" id="CapteP113772"/>
    </source>
</evidence>
<accession>R7T334</accession>
<dbReference type="OrthoDB" id="6252975at2759"/>
<dbReference type="EMBL" id="KB312532">
    <property type="protein sequence ID" value="ELT87042.1"/>
    <property type="molecule type" value="Genomic_DNA"/>
</dbReference>
<organism evidence="3">
    <name type="scientific">Capitella teleta</name>
    <name type="common">Polychaete worm</name>
    <dbReference type="NCBI Taxonomy" id="283909"/>
    <lineage>
        <taxon>Eukaryota</taxon>
        <taxon>Metazoa</taxon>
        <taxon>Spiralia</taxon>
        <taxon>Lophotrochozoa</taxon>
        <taxon>Annelida</taxon>
        <taxon>Polychaeta</taxon>
        <taxon>Sedentaria</taxon>
        <taxon>Scolecida</taxon>
        <taxon>Capitellidae</taxon>
        <taxon>Capitella</taxon>
    </lineage>
</organism>
<feature type="non-terminal residue" evidence="3">
    <location>
        <position position="1"/>
    </location>
</feature>
<evidence type="ECO:0000256" key="2">
    <source>
        <dbReference type="SAM" id="MobiDB-lite"/>
    </source>
</evidence>
<dbReference type="EMBL" id="AMQN01016094">
    <property type="status" value="NOT_ANNOTATED_CDS"/>
    <property type="molecule type" value="Genomic_DNA"/>
</dbReference>
<reference evidence="3 5" key="2">
    <citation type="journal article" date="2013" name="Nature">
        <title>Insights into bilaterian evolution from three spiralian genomes.</title>
        <authorList>
            <person name="Simakov O."/>
            <person name="Marletaz F."/>
            <person name="Cho S.J."/>
            <person name="Edsinger-Gonzales E."/>
            <person name="Havlak P."/>
            <person name="Hellsten U."/>
            <person name="Kuo D.H."/>
            <person name="Larsson T."/>
            <person name="Lv J."/>
            <person name="Arendt D."/>
            <person name="Savage R."/>
            <person name="Osoegawa K."/>
            <person name="de Jong P."/>
            <person name="Grimwood J."/>
            <person name="Chapman J.A."/>
            <person name="Shapiro H."/>
            <person name="Aerts A."/>
            <person name="Otillar R.P."/>
            <person name="Terry A.Y."/>
            <person name="Boore J.L."/>
            <person name="Grigoriev I.V."/>
            <person name="Lindberg D.R."/>
            <person name="Seaver E.C."/>
            <person name="Weisblat D.A."/>
            <person name="Putnam N.H."/>
            <person name="Rokhsar D.S."/>
        </authorList>
    </citation>
    <scope>NUCLEOTIDE SEQUENCE</scope>
    <source>
        <strain evidence="3 5">I ESC-2004</strain>
    </source>
</reference>
<dbReference type="AlphaFoldDB" id="R7T334"/>
<evidence type="ECO:0000313" key="5">
    <source>
        <dbReference type="Proteomes" id="UP000014760"/>
    </source>
</evidence>